<dbReference type="Proteomes" id="UP000051562">
    <property type="component" value="Unassembled WGS sequence"/>
</dbReference>
<dbReference type="RefSeq" id="WP_055730606.1">
    <property type="nucleotide sequence ID" value="NZ_LMAR01000082.1"/>
</dbReference>
<evidence type="ECO:0000313" key="1">
    <source>
        <dbReference type="EMBL" id="KQK28071.1"/>
    </source>
</evidence>
<comment type="caution">
    <text evidence="1">The sequence shown here is derived from an EMBL/GenBank/DDBJ whole genome shotgun (WGS) entry which is preliminary data.</text>
</comment>
<reference evidence="1 2" key="1">
    <citation type="submission" date="2015-10" db="EMBL/GenBank/DDBJ databases">
        <title>Draft genome of Bosea thiooxidans.</title>
        <authorList>
            <person name="Wang X."/>
        </authorList>
    </citation>
    <scope>NUCLEOTIDE SEQUENCE [LARGE SCALE GENOMIC DNA]</scope>
    <source>
        <strain evidence="1 2">CGMCC 9174</strain>
    </source>
</reference>
<dbReference type="AlphaFoldDB" id="A0A0Q3HZ55"/>
<organism evidence="1 2">
    <name type="scientific">Bosea thiooxidans</name>
    <dbReference type="NCBI Taxonomy" id="53254"/>
    <lineage>
        <taxon>Bacteria</taxon>
        <taxon>Pseudomonadati</taxon>
        <taxon>Pseudomonadota</taxon>
        <taxon>Alphaproteobacteria</taxon>
        <taxon>Hyphomicrobiales</taxon>
        <taxon>Boseaceae</taxon>
        <taxon>Bosea</taxon>
    </lineage>
</organism>
<protein>
    <submittedName>
        <fullName evidence="1">Uncharacterized protein</fullName>
    </submittedName>
</protein>
<evidence type="ECO:0000313" key="2">
    <source>
        <dbReference type="Proteomes" id="UP000051562"/>
    </source>
</evidence>
<keyword evidence="2" id="KW-1185">Reference proteome</keyword>
<proteinExistence type="predicted"/>
<gene>
    <name evidence="1" type="ORF">ARD30_23510</name>
</gene>
<dbReference type="EMBL" id="LMAR01000082">
    <property type="protein sequence ID" value="KQK28071.1"/>
    <property type="molecule type" value="Genomic_DNA"/>
</dbReference>
<accession>A0A0Q3HZ55</accession>
<name>A0A0Q3HZ55_9HYPH</name>
<sequence>MNDMAGAVDAAELVDIPLDRFFNPWRVSVTTSAREFVEGIVRDVEAHERDQKLRLRRRRPTDQETFEATVSAVVCDLVHAVISEAEAGFVVSRSFQDLGRRSRYRAPALNKTFPGLLDVLGAPGLGIVRQDLGFQRFQKPGQRTRLLPGAGLLRRLGSVPLQFEDFHEDRAEVLILKAEKQGHWDNGKLVEYPETAETSKLRTEVRRINTFLRGADLNFDEGVVELTRPLDLTNRQLKRIFNNGRFNSGGRLFGGFWQPLSKKHRLAALTIGDEAVVELDYGQMALRTLYGLEGKSVPHGDLYAIPGLEGWRDGTKTLVNALLFSEGKRTKKPQGTKTTLPPKASAGELIRRISEFHAPVAHHFGTEVGHHLQFIESEVMMGVLLQLMEESIVTLPIHDAVLAPWSKRDRVKEVMMDVFEKRVGVGAMVTLTE</sequence>